<sequence>MELPNRSKFIPFSLTIVDVVEMINAATLVITGYNIGNSAGWFAISTGAIYAIGKKFVELAKAKTPFEQSTPILPTRIETDPATFELAKP</sequence>
<evidence type="ECO:0000313" key="1">
    <source>
        <dbReference type="EMBL" id="AUD00944.1"/>
    </source>
</evidence>
<name>A0A2K8YTP6_9BACT</name>
<evidence type="ECO:0000313" key="2">
    <source>
        <dbReference type="Proteomes" id="UP000232883"/>
    </source>
</evidence>
<protein>
    <submittedName>
        <fullName evidence="1">Uncharacterized protein</fullName>
    </submittedName>
</protein>
<gene>
    <name evidence="1" type="ORF">CWM47_03400</name>
</gene>
<dbReference type="RefSeq" id="WP_100986367.1">
    <property type="nucleotide sequence ID" value="NZ_CP025096.1"/>
</dbReference>
<dbReference type="Proteomes" id="UP000232883">
    <property type="component" value="Chromosome"/>
</dbReference>
<keyword evidence="2" id="KW-1185">Reference proteome</keyword>
<dbReference type="AlphaFoldDB" id="A0A2K8YTP6"/>
<dbReference type="KEGG" id="spir:CWM47_03400"/>
<reference evidence="1 2" key="1">
    <citation type="submission" date="2017-11" db="EMBL/GenBank/DDBJ databases">
        <title>Taxonomic description and genome sequences of Spirosoma HA7 sp. nov., isolated from pollen microhabitat of Corylus avellana.</title>
        <authorList>
            <person name="Ambika Manirajan B."/>
            <person name="Suarez C."/>
            <person name="Ratering S."/>
            <person name="Geissler-Plaum R."/>
            <person name="Cardinale M."/>
            <person name="Sylvia S."/>
        </authorList>
    </citation>
    <scope>NUCLEOTIDE SEQUENCE [LARGE SCALE GENOMIC DNA]</scope>
    <source>
        <strain evidence="1 2">HA7</strain>
    </source>
</reference>
<organism evidence="1 2">
    <name type="scientific">Spirosoma pollinicola</name>
    <dbReference type="NCBI Taxonomy" id="2057025"/>
    <lineage>
        <taxon>Bacteria</taxon>
        <taxon>Pseudomonadati</taxon>
        <taxon>Bacteroidota</taxon>
        <taxon>Cytophagia</taxon>
        <taxon>Cytophagales</taxon>
        <taxon>Cytophagaceae</taxon>
        <taxon>Spirosoma</taxon>
    </lineage>
</organism>
<proteinExistence type="predicted"/>
<dbReference type="EMBL" id="CP025096">
    <property type="protein sequence ID" value="AUD00944.1"/>
    <property type="molecule type" value="Genomic_DNA"/>
</dbReference>
<accession>A0A2K8YTP6</accession>